<keyword evidence="2" id="KW-1185">Reference proteome</keyword>
<proteinExistence type="predicted"/>
<dbReference type="AlphaFoldDB" id="A0A7X6BH84"/>
<comment type="caution">
    <text evidence="1">The sequence shown here is derived from an EMBL/GenBank/DDBJ whole genome shotgun (WGS) entry which is preliminary data.</text>
</comment>
<organism evidence="1 2">
    <name type="scientific">Sphingomonas kaistensis</name>
    <dbReference type="NCBI Taxonomy" id="298708"/>
    <lineage>
        <taxon>Bacteria</taxon>
        <taxon>Pseudomonadati</taxon>
        <taxon>Pseudomonadota</taxon>
        <taxon>Alphaproteobacteria</taxon>
        <taxon>Sphingomonadales</taxon>
        <taxon>Sphingomonadaceae</taxon>
        <taxon>Sphingomonas</taxon>
    </lineage>
</organism>
<sequence length="113" mass="11911">MRARDASPICAVMRLLLALFALMALALAPLGMPAEARAIDDHCTEMAGMDHHGQKPDPSTAQPAKSCCTAMPAALPEAEAVMPVPVLHAPAETKVLALQNGLRREVEVPPPRA</sequence>
<evidence type="ECO:0000313" key="2">
    <source>
        <dbReference type="Proteomes" id="UP000558192"/>
    </source>
</evidence>
<dbReference type="EMBL" id="JAATJC010000001">
    <property type="protein sequence ID" value="NJC06683.1"/>
    <property type="molecule type" value="Genomic_DNA"/>
</dbReference>
<name>A0A7X6BH84_9SPHN</name>
<accession>A0A7X6BH84</accession>
<evidence type="ECO:0008006" key="3">
    <source>
        <dbReference type="Google" id="ProtNLM"/>
    </source>
</evidence>
<gene>
    <name evidence="1" type="ORF">GGQ97_002476</name>
</gene>
<dbReference type="RefSeq" id="WP_168070050.1">
    <property type="nucleotide sequence ID" value="NZ_JAATJC010000001.1"/>
</dbReference>
<reference evidence="1 2" key="1">
    <citation type="submission" date="2020-03" db="EMBL/GenBank/DDBJ databases">
        <title>Genomic Encyclopedia of Type Strains, Phase IV (KMG-IV): sequencing the most valuable type-strain genomes for metagenomic binning, comparative biology and taxonomic classification.</title>
        <authorList>
            <person name="Goeker M."/>
        </authorList>
    </citation>
    <scope>NUCLEOTIDE SEQUENCE [LARGE SCALE GENOMIC DNA]</scope>
    <source>
        <strain evidence="1 2">DSM 16846</strain>
    </source>
</reference>
<evidence type="ECO:0000313" key="1">
    <source>
        <dbReference type="EMBL" id="NJC06683.1"/>
    </source>
</evidence>
<dbReference type="Proteomes" id="UP000558192">
    <property type="component" value="Unassembled WGS sequence"/>
</dbReference>
<protein>
    <recommendedName>
        <fullName evidence="3">DUF2946 domain-containing protein</fullName>
    </recommendedName>
</protein>